<comment type="caution">
    <text evidence="1">The sequence shown here is derived from an EMBL/GenBank/DDBJ whole genome shotgun (WGS) entry which is preliminary data.</text>
</comment>
<dbReference type="AlphaFoldDB" id="A0A834P8J2"/>
<evidence type="ECO:0000313" key="1">
    <source>
        <dbReference type="EMBL" id="KAF7432099.1"/>
    </source>
</evidence>
<evidence type="ECO:0000313" key="2">
    <source>
        <dbReference type="Proteomes" id="UP000600918"/>
    </source>
</evidence>
<proteinExistence type="predicted"/>
<keyword evidence="2" id="KW-1185">Reference proteome</keyword>
<name>A0A834P8J2_VESPE</name>
<accession>A0A834P8J2</accession>
<sequence length="85" mass="9870">MAAVRMTHQDGDRGLIPAPSILRISTENYETVEQKLMAGEPSDGRHFERQRSHSLNETTLRLANSTNDSYYYYFPVLLNFIKKDY</sequence>
<protein>
    <submittedName>
        <fullName evidence="1">Uncharacterized protein</fullName>
    </submittedName>
</protein>
<gene>
    <name evidence="1" type="ORF">H0235_005023</name>
</gene>
<dbReference type="Proteomes" id="UP000600918">
    <property type="component" value="Unassembled WGS sequence"/>
</dbReference>
<reference evidence="1" key="1">
    <citation type="journal article" date="2020" name="G3 (Bethesda)">
        <title>High-Quality Assemblies for Three Invasive Social Wasps from the &lt;i&gt;Vespula&lt;/i&gt; Genus.</title>
        <authorList>
            <person name="Harrop T.W.R."/>
            <person name="Guhlin J."/>
            <person name="McLaughlin G.M."/>
            <person name="Permina E."/>
            <person name="Stockwell P."/>
            <person name="Gilligan J."/>
            <person name="Le Lec M.F."/>
            <person name="Gruber M.A.M."/>
            <person name="Quinn O."/>
            <person name="Lovegrove M."/>
            <person name="Duncan E.J."/>
            <person name="Remnant E.J."/>
            <person name="Van Eeckhoven J."/>
            <person name="Graham B."/>
            <person name="Knapp R.A."/>
            <person name="Langford K.W."/>
            <person name="Kronenberg Z."/>
            <person name="Press M.O."/>
            <person name="Eacker S.M."/>
            <person name="Wilson-Rankin E.E."/>
            <person name="Purcell J."/>
            <person name="Lester P.J."/>
            <person name="Dearden P.K."/>
        </authorList>
    </citation>
    <scope>NUCLEOTIDE SEQUENCE</scope>
    <source>
        <strain evidence="1">Volc-1</strain>
    </source>
</reference>
<dbReference type="EMBL" id="JACSDY010000003">
    <property type="protein sequence ID" value="KAF7432099.1"/>
    <property type="molecule type" value="Genomic_DNA"/>
</dbReference>
<organism evidence="1 2">
    <name type="scientific">Vespula pensylvanica</name>
    <name type="common">Western yellow jacket</name>
    <name type="synonym">Wasp</name>
    <dbReference type="NCBI Taxonomy" id="30213"/>
    <lineage>
        <taxon>Eukaryota</taxon>
        <taxon>Metazoa</taxon>
        <taxon>Ecdysozoa</taxon>
        <taxon>Arthropoda</taxon>
        <taxon>Hexapoda</taxon>
        <taxon>Insecta</taxon>
        <taxon>Pterygota</taxon>
        <taxon>Neoptera</taxon>
        <taxon>Endopterygota</taxon>
        <taxon>Hymenoptera</taxon>
        <taxon>Apocrita</taxon>
        <taxon>Aculeata</taxon>
        <taxon>Vespoidea</taxon>
        <taxon>Vespidae</taxon>
        <taxon>Vespinae</taxon>
        <taxon>Vespula</taxon>
    </lineage>
</organism>